<dbReference type="InterPro" id="IPR054384">
    <property type="entry name" value="SecDF_P1_head"/>
</dbReference>
<dbReference type="GO" id="GO:0043952">
    <property type="term" value="P:protein transport by the Sec complex"/>
    <property type="evidence" value="ECO:0007669"/>
    <property type="project" value="UniProtKB-UniRule"/>
</dbReference>
<dbReference type="InterPro" id="IPR055344">
    <property type="entry name" value="SecD_SecF_C_bact"/>
</dbReference>
<feature type="transmembrane region" description="Helical" evidence="9">
    <location>
        <begin position="20"/>
        <end position="39"/>
    </location>
</feature>
<evidence type="ECO:0000256" key="5">
    <source>
        <dbReference type="ARBA" id="ARBA00022927"/>
    </source>
</evidence>
<dbReference type="EMBL" id="JAKMUT010000002">
    <property type="protein sequence ID" value="MCZ9289133.1"/>
    <property type="molecule type" value="Genomic_DNA"/>
</dbReference>
<keyword evidence="2 9" id="KW-0813">Transport</keyword>
<dbReference type="Pfam" id="PF02355">
    <property type="entry name" value="SecD_SecF_C"/>
    <property type="match status" value="1"/>
</dbReference>
<evidence type="ECO:0000313" key="14">
    <source>
        <dbReference type="EMBL" id="MCZ9289133.1"/>
    </source>
</evidence>
<dbReference type="PANTHER" id="PTHR30081">
    <property type="entry name" value="PROTEIN-EXPORT MEMBRANE PROTEIN SEC"/>
    <property type="match status" value="1"/>
</dbReference>
<dbReference type="InterPro" id="IPR048634">
    <property type="entry name" value="SecD_SecF_C"/>
</dbReference>
<keyword evidence="4 9" id="KW-0812">Transmembrane</keyword>
<dbReference type="GO" id="GO:0065002">
    <property type="term" value="P:intracellular protein transmembrane transport"/>
    <property type="evidence" value="ECO:0007669"/>
    <property type="project" value="UniProtKB-UniRule"/>
</dbReference>
<comment type="subunit">
    <text evidence="9">Forms a complex with SecF. Part of the essential Sec protein translocation apparatus which comprises SecA, SecYEG and auxiliary proteins SecDF. Other proteins may also be involved.</text>
</comment>
<gene>
    <name evidence="9 14" type="primary">secD</name>
    <name evidence="14" type="ORF">L8V00_02750</name>
</gene>
<dbReference type="Gene3D" id="3.30.70.3220">
    <property type="match status" value="1"/>
</dbReference>
<dbReference type="NCBIfam" id="TIGR00916">
    <property type="entry name" value="2A0604s01"/>
    <property type="match status" value="1"/>
</dbReference>
<evidence type="ECO:0000259" key="12">
    <source>
        <dbReference type="Pfam" id="PF21760"/>
    </source>
</evidence>
<evidence type="ECO:0000256" key="7">
    <source>
        <dbReference type="ARBA" id="ARBA00023010"/>
    </source>
</evidence>
<dbReference type="GO" id="GO:0005886">
    <property type="term" value="C:plasma membrane"/>
    <property type="evidence" value="ECO:0007669"/>
    <property type="project" value="UniProtKB-SubCell"/>
</dbReference>
<dbReference type="AlphaFoldDB" id="A0A9X3LMS2"/>
<dbReference type="GO" id="GO:0015450">
    <property type="term" value="F:protein-transporting ATPase activity"/>
    <property type="evidence" value="ECO:0007669"/>
    <property type="project" value="InterPro"/>
</dbReference>
<feature type="compositionally biased region" description="Basic and acidic residues" evidence="10">
    <location>
        <begin position="177"/>
        <end position="213"/>
    </location>
</feature>
<keyword evidence="8 9" id="KW-0472">Membrane</keyword>
<dbReference type="Gene3D" id="1.20.1640.10">
    <property type="entry name" value="Multidrug efflux transporter AcrB transmembrane domain"/>
    <property type="match status" value="1"/>
</dbReference>
<reference evidence="14" key="1">
    <citation type="submission" date="2022-02" db="EMBL/GenBank/DDBJ databases">
        <title>Corynebacterium sp. from urogenital microbiome.</title>
        <authorList>
            <person name="Cappelli E.A."/>
            <person name="Ribeiro T.G."/>
            <person name="Peixe L."/>
        </authorList>
    </citation>
    <scope>NUCLEOTIDE SEQUENCE</scope>
    <source>
        <strain evidence="14">C8Ua_174</strain>
    </source>
</reference>
<comment type="subcellular location">
    <subcellularLocation>
        <location evidence="1 9">Cell membrane</location>
        <topology evidence="1 9">Multi-pass membrane protein</topology>
    </subcellularLocation>
</comment>
<sequence>MAKKKKRTAAQGGFAWPKRALAAFVVVVLIVLGLIMFTGNKSFEPKLGIDLQGGTRVTLVPQGDTPTPDQLSQARTILENRVNGMGVSGASVVTDGNNLVITVPGSDAGEARSLGKTSQLLFRPESQPGQPTKDFPQALKKMANRWVENGIITPDFANERLGQMVKAFPQLGLEDAPKELKVSAKPPAEPKDSVEEQERRDKQVEVLKADRQSMDGNKQQAAGALLDCEANDPMAGSDDADKPLVTCSDQGPMVLGPAPLLKGETDEKNGERLTGEMIDTNSQITGGLQPNSAQMAITFKFKTGEQTPGGETWYALGQEMMGKRVAITLDSKVISAPEIQSPTPPGEVSQITGSFSEKEAQDLANNLRYGALPLSFVGENGEPGGTTTTISPSLGAASLKAGIIAGLVGLVLVGLYALAYYRGLGVVAIVSLVAAFALVYGFIVLLGRWIGYSLDLAGIAGLIIGLGTTADSFVIYFERIKDEIKNGATFRSAVPRAWQRARSTIVTGNIVSLIAAVILYFLAVGDVKGFAFTLGLTTVFDLVVAFLLTAPLLILMSRRPQFASPKLNGLGAAYRVAERKYGRKPHEHAVRAKSAKKADKAEKADKADVAEKAEDPDEAEDKASTKADTPATDDKEGK</sequence>
<feature type="domain" description="SecDF P1 head subdomain" evidence="13">
    <location>
        <begin position="273"/>
        <end position="373"/>
    </location>
</feature>
<feature type="transmembrane region" description="Helical" evidence="9">
    <location>
        <begin position="426"/>
        <end position="450"/>
    </location>
</feature>
<evidence type="ECO:0000256" key="6">
    <source>
        <dbReference type="ARBA" id="ARBA00022989"/>
    </source>
</evidence>
<dbReference type="SUPFAM" id="SSF82866">
    <property type="entry name" value="Multidrug efflux transporter AcrB transmembrane domain"/>
    <property type="match status" value="1"/>
</dbReference>
<keyword evidence="3 9" id="KW-1003">Cell membrane</keyword>
<keyword evidence="5 9" id="KW-0653">Protein transport</keyword>
<feature type="compositionally biased region" description="Basic residues" evidence="10">
    <location>
        <begin position="582"/>
        <end position="595"/>
    </location>
</feature>
<keyword evidence="15" id="KW-1185">Reference proteome</keyword>
<feature type="transmembrane region" description="Helical" evidence="9">
    <location>
        <begin position="530"/>
        <end position="556"/>
    </location>
</feature>
<evidence type="ECO:0000256" key="2">
    <source>
        <dbReference type="ARBA" id="ARBA00022448"/>
    </source>
</evidence>
<dbReference type="InterPro" id="IPR005791">
    <property type="entry name" value="SecD"/>
</dbReference>
<feature type="region of interest" description="Disordered" evidence="10">
    <location>
        <begin position="177"/>
        <end position="216"/>
    </location>
</feature>
<protein>
    <recommendedName>
        <fullName evidence="9">Protein translocase subunit SecD</fullName>
    </recommendedName>
</protein>
<dbReference type="Pfam" id="PF21760">
    <property type="entry name" value="SecD_1st"/>
    <property type="match status" value="1"/>
</dbReference>
<feature type="transmembrane region" description="Helical" evidence="9">
    <location>
        <begin position="401"/>
        <end position="419"/>
    </location>
</feature>
<organism evidence="14 15">
    <name type="scientific">Corynebacterium evansiae</name>
    <dbReference type="NCBI Taxonomy" id="2913499"/>
    <lineage>
        <taxon>Bacteria</taxon>
        <taxon>Bacillati</taxon>
        <taxon>Actinomycetota</taxon>
        <taxon>Actinomycetes</taxon>
        <taxon>Mycobacteriales</taxon>
        <taxon>Corynebacteriaceae</taxon>
        <taxon>Corynebacterium</taxon>
    </lineage>
</organism>
<name>A0A9X3LMS2_9CORY</name>
<feature type="region of interest" description="Disordered" evidence="10">
    <location>
        <begin position="582"/>
        <end position="638"/>
    </location>
</feature>
<feature type="domain" description="Protein translocase subunit SecDF P1" evidence="12">
    <location>
        <begin position="72"/>
        <end position="125"/>
    </location>
</feature>
<dbReference type="InterPro" id="IPR048631">
    <property type="entry name" value="SecD_1st"/>
</dbReference>
<evidence type="ECO:0000256" key="3">
    <source>
        <dbReference type="ARBA" id="ARBA00022475"/>
    </source>
</evidence>
<dbReference type="RefSeq" id="WP_269944158.1">
    <property type="nucleotide sequence ID" value="NZ_JAKMUT010000002.1"/>
</dbReference>
<keyword evidence="6 9" id="KW-1133">Transmembrane helix</keyword>
<feature type="transmembrane region" description="Helical" evidence="9">
    <location>
        <begin position="456"/>
        <end position="477"/>
    </location>
</feature>
<dbReference type="GO" id="GO:0006605">
    <property type="term" value="P:protein targeting"/>
    <property type="evidence" value="ECO:0007669"/>
    <property type="project" value="UniProtKB-UniRule"/>
</dbReference>
<dbReference type="HAMAP" id="MF_01463_B">
    <property type="entry name" value="SecD_B"/>
    <property type="match status" value="1"/>
</dbReference>
<evidence type="ECO:0000256" key="8">
    <source>
        <dbReference type="ARBA" id="ARBA00023136"/>
    </source>
</evidence>
<evidence type="ECO:0000256" key="9">
    <source>
        <dbReference type="HAMAP-Rule" id="MF_01463"/>
    </source>
</evidence>
<comment type="function">
    <text evidence="9">Part of the Sec protein translocase complex. Interacts with the SecYEG preprotein conducting channel. SecDF uses the proton motive force (PMF) to complete protein translocation after the ATP-dependent function of SecA.</text>
</comment>
<dbReference type="Gene3D" id="3.30.1360.200">
    <property type="match status" value="1"/>
</dbReference>
<evidence type="ECO:0000259" key="13">
    <source>
        <dbReference type="Pfam" id="PF22599"/>
    </source>
</evidence>
<keyword evidence="7 9" id="KW-0811">Translocation</keyword>
<dbReference type="Proteomes" id="UP001146469">
    <property type="component" value="Unassembled WGS sequence"/>
</dbReference>
<evidence type="ECO:0000256" key="4">
    <source>
        <dbReference type="ARBA" id="ARBA00022692"/>
    </source>
</evidence>
<comment type="similarity">
    <text evidence="9">Belongs to the SecD/SecF family. SecD subfamily.</text>
</comment>
<feature type="domain" description="Protein export membrane protein SecD/SecF C-terminal" evidence="11">
    <location>
        <begin position="387"/>
        <end position="558"/>
    </location>
</feature>
<dbReference type="Pfam" id="PF22599">
    <property type="entry name" value="SecDF_P1_head"/>
    <property type="match status" value="1"/>
</dbReference>
<proteinExistence type="inferred from homology"/>
<feature type="transmembrane region" description="Helical" evidence="9">
    <location>
        <begin position="505"/>
        <end position="524"/>
    </location>
</feature>
<dbReference type="InterPro" id="IPR022813">
    <property type="entry name" value="SecD/SecF_arch_bac"/>
</dbReference>
<evidence type="ECO:0000256" key="1">
    <source>
        <dbReference type="ARBA" id="ARBA00004651"/>
    </source>
</evidence>
<comment type="caution">
    <text evidence="14">The sequence shown here is derived from an EMBL/GenBank/DDBJ whole genome shotgun (WGS) entry which is preliminary data.</text>
</comment>
<evidence type="ECO:0000259" key="11">
    <source>
        <dbReference type="Pfam" id="PF02355"/>
    </source>
</evidence>
<dbReference type="PANTHER" id="PTHR30081:SF1">
    <property type="entry name" value="PROTEIN TRANSLOCASE SUBUNIT SECD"/>
    <property type="match status" value="1"/>
</dbReference>
<dbReference type="NCBIfam" id="TIGR01129">
    <property type="entry name" value="secD"/>
    <property type="match status" value="1"/>
</dbReference>
<feature type="compositionally biased region" description="Basic and acidic residues" evidence="10">
    <location>
        <begin position="596"/>
        <end position="613"/>
    </location>
</feature>
<evidence type="ECO:0000313" key="15">
    <source>
        <dbReference type="Proteomes" id="UP001146469"/>
    </source>
</evidence>
<evidence type="ECO:0000256" key="10">
    <source>
        <dbReference type="SAM" id="MobiDB-lite"/>
    </source>
</evidence>
<accession>A0A9X3LMS2</accession>